<dbReference type="PANTHER" id="PTHR39517">
    <property type="entry name" value="SLL0192 PROTEIN"/>
    <property type="match status" value="1"/>
</dbReference>
<accession>A0A7J7II06</accession>
<comment type="caution">
    <text evidence="1">The sequence shown here is derived from an EMBL/GenBank/DDBJ whole genome shotgun (WGS) entry which is preliminary data.</text>
</comment>
<keyword evidence="2" id="KW-1185">Reference proteome</keyword>
<evidence type="ECO:0000313" key="1">
    <source>
        <dbReference type="EMBL" id="KAF6002360.1"/>
    </source>
</evidence>
<dbReference type="InterPro" id="IPR019994">
    <property type="entry name" value="Lipid-A-disac_synthase-rel_put"/>
</dbReference>
<dbReference type="PANTHER" id="PTHR39517:SF1">
    <property type="entry name" value="LIPID-A-DISACCHARIDE SYNTHASE"/>
    <property type="match status" value="1"/>
</dbReference>
<name>A0A7J7II06_9RHOD</name>
<sequence length="697" mass="78452">MNENKRHVSPLTECRTLPRRPCGTMSAGRMPLAAAERPVMATQTVVIGCDGEVWPTPQPVKQGRFKENEAFLGPVRVCPLRGWRSLARRSRRTSRCGQYHRPSLRGCTTTEVYSNATERTKPLLLCLLCLSNGHGEDLVATQVLRALYRNAPVPLWTDALPLVGAGEAYKRLAQDQSIHYLEEPLNAYESASSGSTELLTRSSLRLLEPRVTLPSGGFIYARPLTFLKDIAAGLFALVYLQWRRCRYWLSEKMKYVKRVGASKRCFFVLAVGDVWPLFLSVLTGVRLGAFIGTAKSDLYLQTPSGVWLFMQPYPHRWTSDRWVYGLTPTELEAFRLEADETSKLPAWIIWCWRFWRLLVVDLRYALFLYRYRRVWRAPFLWRLARLGEAIGAGASVYLPWERWLLRRSGTLGIYVRDTLTAERLNRLGIRGVAPLALNPMMDDIVVQHGLNLQAPDDVGSFYVTMLPGSRALEAYQNWRRMLRELQGALSESNGIAFRIEVPVASTLAISVLKDIARDQGWRDIDAVDAATFPGADSVPALYEDMIYRHGTSHCLRLWSPPRSNTEARVPHPFAACLHRAAVVFACAGTATEQAVGVGKPVITSPGAGPQFNRSFWEAQSRLLGPNIILADPSREHPDAVSQALVHLCQALQDTQHRQALVLSWRQQAEAVMGHAGAADYIARSVFERLERSIPFQR</sequence>
<organism evidence="1 2">
    <name type="scientific">Cyanidiococcus yangmingshanensis</name>
    <dbReference type="NCBI Taxonomy" id="2690220"/>
    <lineage>
        <taxon>Eukaryota</taxon>
        <taxon>Rhodophyta</taxon>
        <taxon>Bangiophyceae</taxon>
        <taxon>Cyanidiales</taxon>
        <taxon>Cyanidiaceae</taxon>
        <taxon>Cyanidiococcus</taxon>
    </lineage>
</organism>
<gene>
    <name evidence="1" type="ORF">F1559_000633</name>
</gene>
<dbReference type="OrthoDB" id="1877448at2759"/>
<dbReference type="Proteomes" id="UP000530660">
    <property type="component" value="Unassembled WGS sequence"/>
</dbReference>
<reference evidence="1 2" key="1">
    <citation type="journal article" date="2020" name="J. Phycol.">
        <title>Comparative genome analysis reveals Cyanidiococcus gen. nov., a new extremophilic red algal genus sister to Cyanidioschyzon (Cyanidioschyzonaceae, Rhodophyta).</title>
        <authorList>
            <person name="Liu S.-L."/>
            <person name="Chiang Y.-R."/>
            <person name="Yoon H.S."/>
            <person name="Fu H.-Y."/>
        </authorList>
    </citation>
    <scope>NUCLEOTIDE SEQUENCE [LARGE SCALE GENOMIC DNA]</scope>
    <source>
        <strain evidence="1 2">THAL066</strain>
    </source>
</reference>
<protein>
    <submittedName>
        <fullName evidence="1">Uncharacterized protein</fullName>
    </submittedName>
</protein>
<evidence type="ECO:0000313" key="2">
    <source>
        <dbReference type="Proteomes" id="UP000530660"/>
    </source>
</evidence>
<dbReference type="EMBL" id="VWRR01000010">
    <property type="protein sequence ID" value="KAF6002360.1"/>
    <property type="molecule type" value="Genomic_DNA"/>
</dbReference>
<dbReference type="AlphaFoldDB" id="A0A7J7II06"/>
<proteinExistence type="predicted"/>